<organism evidence="1 2">
    <name type="scientific">Hermanssonia centrifuga</name>
    <dbReference type="NCBI Taxonomy" id="98765"/>
    <lineage>
        <taxon>Eukaryota</taxon>
        <taxon>Fungi</taxon>
        <taxon>Dikarya</taxon>
        <taxon>Basidiomycota</taxon>
        <taxon>Agaricomycotina</taxon>
        <taxon>Agaricomycetes</taxon>
        <taxon>Polyporales</taxon>
        <taxon>Meruliaceae</taxon>
        <taxon>Hermanssonia</taxon>
    </lineage>
</organism>
<sequence>MHSMLELLEEIAFSGALESRAHIAEESGKMKKQLKTRAVRLRELRVKKFEEPDPRVRWSVTERNLGLEGQKGTVEEYFAEICHEARHAVQRYSRALFGSLFGLPLTVAHTAEAMNLLLHLFQFAEEHREEGRDLQRELDRFAPELNESVDEIWKKPRDAEAEGQTLSVITSTIIMN</sequence>
<dbReference type="OrthoDB" id="40048at2759"/>
<reference evidence="1 2" key="1">
    <citation type="submission" date="2018-02" db="EMBL/GenBank/DDBJ databases">
        <title>Genome sequence of the basidiomycete white-rot fungus Phlebia centrifuga.</title>
        <authorList>
            <person name="Granchi Z."/>
            <person name="Peng M."/>
            <person name="de Vries R.P."/>
            <person name="Hilden K."/>
            <person name="Makela M.R."/>
            <person name="Grigoriev I."/>
            <person name="Riley R."/>
        </authorList>
    </citation>
    <scope>NUCLEOTIDE SEQUENCE [LARGE SCALE GENOMIC DNA]</scope>
    <source>
        <strain evidence="1 2">FBCC195</strain>
    </source>
</reference>
<dbReference type="EMBL" id="MLYV02001312">
    <property type="protein sequence ID" value="PSR70814.1"/>
    <property type="molecule type" value="Genomic_DNA"/>
</dbReference>
<evidence type="ECO:0000313" key="1">
    <source>
        <dbReference type="EMBL" id="PSR70814.1"/>
    </source>
</evidence>
<proteinExistence type="predicted"/>
<gene>
    <name evidence="1" type="ORF">PHLCEN_2v13312</name>
</gene>
<accession>A0A2R6NEK8</accession>
<comment type="caution">
    <text evidence="1">The sequence shown here is derived from an EMBL/GenBank/DDBJ whole genome shotgun (WGS) entry which is preliminary data.</text>
</comment>
<protein>
    <submittedName>
        <fullName evidence="1">Uncharacterized protein</fullName>
    </submittedName>
</protein>
<dbReference type="STRING" id="98765.A0A2R6NEK8"/>
<dbReference type="AlphaFoldDB" id="A0A2R6NEK8"/>
<name>A0A2R6NEK8_9APHY</name>
<dbReference type="Proteomes" id="UP000186601">
    <property type="component" value="Unassembled WGS sequence"/>
</dbReference>
<evidence type="ECO:0000313" key="2">
    <source>
        <dbReference type="Proteomes" id="UP000186601"/>
    </source>
</evidence>
<keyword evidence="2" id="KW-1185">Reference proteome</keyword>